<dbReference type="GO" id="GO:0016616">
    <property type="term" value="F:oxidoreductase activity, acting on the CH-OH group of donors, NAD or NADP as acceptor"/>
    <property type="evidence" value="ECO:0007669"/>
    <property type="project" value="TreeGrafter"/>
</dbReference>
<dbReference type="Pfam" id="PF13561">
    <property type="entry name" value="adh_short_C2"/>
    <property type="match status" value="1"/>
</dbReference>
<dbReference type="Gene3D" id="3.40.50.720">
    <property type="entry name" value="NAD(P)-binding Rossmann-like Domain"/>
    <property type="match status" value="1"/>
</dbReference>
<keyword evidence="2" id="KW-0560">Oxidoreductase</keyword>
<keyword evidence="4" id="KW-1185">Reference proteome</keyword>
<dbReference type="PRINTS" id="PR00081">
    <property type="entry name" value="GDHRDH"/>
</dbReference>
<dbReference type="RefSeq" id="WP_199023122.1">
    <property type="nucleotide sequence ID" value="NZ_JAELVR010000001.1"/>
</dbReference>
<dbReference type="PRINTS" id="PR00080">
    <property type="entry name" value="SDRFAMILY"/>
</dbReference>
<sequence length="241" mass="24855">MTRRLAILGGAGAIGRVLTFRARTEGWRVTVLDLAASLAAHPAPPDVIVRPVDLSDPGSVSTAFDGIGPLDGFVNLAGFMSPRQRLADTTLAEFDDVMTCNLRGAFLAAQSALPALQARKGAMVNVASGLGAHARPGFGPYAAAKAGMISLTKTLALESAPDVRVNAVAPSVLDTAFLRGGEGRARRDQAPLDLDAMAAATPLARIATPEDVVGPILFLLGPDSGFITGQVLWINGGGYMP</sequence>
<evidence type="ECO:0000313" key="4">
    <source>
        <dbReference type="Proteomes" id="UP000619079"/>
    </source>
</evidence>
<dbReference type="PROSITE" id="PS00061">
    <property type="entry name" value="ADH_SHORT"/>
    <property type="match status" value="1"/>
</dbReference>
<reference evidence="3" key="1">
    <citation type="submission" date="2020-12" db="EMBL/GenBank/DDBJ databases">
        <title>Sedimentitalea sp. nov., isolated from sand in Incheon.</title>
        <authorList>
            <person name="Kim W."/>
        </authorList>
    </citation>
    <scope>NUCLEOTIDE SEQUENCE</scope>
    <source>
        <strain evidence="3">CAU 1593</strain>
    </source>
</reference>
<proteinExistence type="inferred from homology"/>
<dbReference type="InterPro" id="IPR020904">
    <property type="entry name" value="Sc_DH/Rdtase_CS"/>
</dbReference>
<organism evidence="3 4">
    <name type="scientific">Sedimentitalea arenosa</name>
    <dbReference type="NCBI Taxonomy" id="2798803"/>
    <lineage>
        <taxon>Bacteria</taxon>
        <taxon>Pseudomonadati</taxon>
        <taxon>Pseudomonadota</taxon>
        <taxon>Alphaproteobacteria</taxon>
        <taxon>Rhodobacterales</taxon>
        <taxon>Paracoccaceae</taxon>
        <taxon>Sedimentitalea</taxon>
    </lineage>
</organism>
<dbReference type="AlphaFoldDB" id="A0A8J7IS85"/>
<dbReference type="InterPro" id="IPR036291">
    <property type="entry name" value="NAD(P)-bd_dom_sf"/>
</dbReference>
<name>A0A8J7IS85_9RHOB</name>
<evidence type="ECO:0000256" key="2">
    <source>
        <dbReference type="ARBA" id="ARBA00023002"/>
    </source>
</evidence>
<dbReference type="InterPro" id="IPR002347">
    <property type="entry name" value="SDR_fam"/>
</dbReference>
<accession>A0A8J7IS85</accession>
<evidence type="ECO:0000256" key="1">
    <source>
        <dbReference type="ARBA" id="ARBA00006484"/>
    </source>
</evidence>
<protein>
    <submittedName>
        <fullName evidence="3">SDR family oxidoreductase</fullName>
    </submittedName>
</protein>
<dbReference type="CDD" id="cd05233">
    <property type="entry name" value="SDR_c"/>
    <property type="match status" value="1"/>
</dbReference>
<dbReference type="EMBL" id="JAELVR010000001">
    <property type="protein sequence ID" value="MBJ6370362.1"/>
    <property type="molecule type" value="Genomic_DNA"/>
</dbReference>
<evidence type="ECO:0000313" key="3">
    <source>
        <dbReference type="EMBL" id="MBJ6370362.1"/>
    </source>
</evidence>
<gene>
    <name evidence="3" type="ORF">JF290_02385</name>
</gene>
<comment type="similarity">
    <text evidence="1">Belongs to the short-chain dehydrogenases/reductases (SDR) family.</text>
</comment>
<dbReference type="Proteomes" id="UP000619079">
    <property type="component" value="Unassembled WGS sequence"/>
</dbReference>
<dbReference type="SUPFAM" id="SSF51735">
    <property type="entry name" value="NAD(P)-binding Rossmann-fold domains"/>
    <property type="match status" value="1"/>
</dbReference>
<dbReference type="PANTHER" id="PTHR42760:SF133">
    <property type="entry name" value="3-OXOACYL-[ACYL-CARRIER-PROTEIN] REDUCTASE"/>
    <property type="match status" value="1"/>
</dbReference>
<comment type="caution">
    <text evidence="3">The sequence shown here is derived from an EMBL/GenBank/DDBJ whole genome shotgun (WGS) entry which is preliminary data.</text>
</comment>
<dbReference type="PANTHER" id="PTHR42760">
    <property type="entry name" value="SHORT-CHAIN DEHYDROGENASES/REDUCTASES FAMILY MEMBER"/>
    <property type="match status" value="1"/>
</dbReference>